<dbReference type="InterPro" id="IPR018062">
    <property type="entry name" value="HTH_AraC-typ_CS"/>
</dbReference>
<dbReference type="RefSeq" id="WP_144916829.1">
    <property type="nucleotide sequence ID" value="NZ_VLLI01000023.1"/>
</dbReference>
<feature type="transmembrane region" description="Helical" evidence="9">
    <location>
        <begin position="66"/>
        <end position="82"/>
    </location>
</feature>
<evidence type="ECO:0000313" key="11">
    <source>
        <dbReference type="EMBL" id="TWI93937.1"/>
    </source>
</evidence>
<evidence type="ECO:0000256" key="8">
    <source>
        <dbReference type="ARBA" id="ARBA00023163"/>
    </source>
</evidence>
<feature type="transmembrane region" description="Helical" evidence="9">
    <location>
        <begin position="802"/>
        <end position="825"/>
    </location>
</feature>
<dbReference type="InterPro" id="IPR050250">
    <property type="entry name" value="Macrolide_Exporter_MacB"/>
</dbReference>
<feature type="transmembrane region" description="Helical" evidence="9">
    <location>
        <begin position="115"/>
        <end position="132"/>
    </location>
</feature>
<dbReference type="InterPro" id="IPR025857">
    <property type="entry name" value="MacB_PCD"/>
</dbReference>
<dbReference type="PROSITE" id="PS01124">
    <property type="entry name" value="HTH_ARAC_FAMILY_2"/>
    <property type="match status" value="1"/>
</dbReference>
<dbReference type="Pfam" id="PF12833">
    <property type="entry name" value="HTH_18"/>
    <property type="match status" value="1"/>
</dbReference>
<dbReference type="GO" id="GO:0005886">
    <property type="term" value="C:plasma membrane"/>
    <property type="evidence" value="ECO:0007669"/>
    <property type="project" value="UniProtKB-SubCell"/>
</dbReference>
<dbReference type="Proteomes" id="UP000317010">
    <property type="component" value="Unassembled WGS sequence"/>
</dbReference>
<feature type="transmembrane region" description="Helical" evidence="9">
    <location>
        <begin position="757"/>
        <end position="781"/>
    </location>
</feature>
<keyword evidence="7 9" id="KW-0472">Membrane</keyword>
<organism evidence="11 12">
    <name type="scientific">Mucilaginibacter frigoritolerans</name>
    <dbReference type="NCBI Taxonomy" id="652788"/>
    <lineage>
        <taxon>Bacteria</taxon>
        <taxon>Pseudomonadati</taxon>
        <taxon>Bacteroidota</taxon>
        <taxon>Sphingobacteriia</taxon>
        <taxon>Sphingobacteriales</taxon>
        <taxon>Sphingobacteriaceae</taxon>
        <taxon>Mucilaginibacter</taxon>
    </lineage>
</organism>
<dbReference type="InterPro" id="IPR018060">
    <property type="entry name" value="HTH_AraC"/>
</dbReference>
<evidence type="ECO:0000256" key="9">
    <source>
        <dbReference type="SAM" id="Phobius"/>
    </source>
</evidence>
<keyword evidence="12" id="KW-1185">Reference proteome</keyword>
<proteinExistence type="predicted"/>
<dbReference type="PROSITE" id="PS00041">
    <property type="entry name" value="HTH_ARAC_FAMILY_1"/>
    <property type="match status" value="1"/>
</dbReference>
<feature type="transmembrane region" description="Helical" evidence="9">
    <location>
        <begin position="189"/>
        <end position="208"/>
    </location>
</feature>
<evidence type="ECO:0000256" key="5">
    <source>
        <dbReference type="ARBA" id="ARBA00023015"/>
    </source>
</evidence>
<feature type="transmembrane region" description="Helical" evidence="9">
    <location>
        <begin position="395"/>
        <end position="419"/>
    </location>
</feature>
<dbReference type="SMART" id="SM00342">
    <property type="entry name" value="HTH_ARAC"/>
    <property type="match status" value="1"/>
</dbReference>
<sequence length="1175" mass="132502">MNTYTFHINPYDLAFLGVIFTGLNFALLLAFTKRIGRSANRLLALALVVMVLWVVRISAIDIRLPLQFSLALGPLIYFYVLKLTRPQYKFSRKDLLHFIPVLLEQITLLNPVLPFLAFISVIAYLYCSHRLIERFYRRLKFNGGDRYRYELRWLHKLLAGFGLLWLLWIPYTAIDYFYYPHQLNVQAYYPFYLCAAVMLIWIAVAAYLRPGVSMQPGTALVLKPLLSTELKQKGIWLKKVVKENHHYEDPELSLNSLAEKLELTTHELSRILNTVLKKSFNDFINEYRVADVAMRMQDPAYDHLTLMGIAYDSGFNSKSAFHRIFKERTGKSPAEYKADVKKELPSYNLGQQLRFATVISYHETTLKWSPEKLNRNIMFRNYFKIAWRNLVRQRLFSLINISGLAVGLAVCMLIMIYVAHEHSYDRFHKNADRIVKPYGQVKMGGNTFGIDQMSYVSGPIIKQSLPVVEDYMRTTRYFTSVVLVSNPSRPVQKFPEDKLLFADAGFFNFFSFKLLAGQPAQVLAKPFSVVISQDMAKKYFGDENAVGKTLTIKTDSAYTYQITGIAENCPSNSSIAYNFVASNSGFVTTKGAKDYLGNQQLGGGTFDVFLLLRHRSDTTALTTGLRSLYTYTNKNPKAQIDFSLLPLADQHLKRSRNDANLKYLTIFPLVALLILLLALVNYMSLSTARATLRAKEIGVRKISGASRKSVALQFYIESAVYATISFLLGYALCYLFKPVFFNVLQLKIDNSFLYNPLILSLLFGLLLVTIVVSGSYPSLVLSAFKPVVTLKGKMGKQSGGVLIRKIFTTLQFSISVALIICGIVIDRQLYFFRHADTGVDRDNVVMIPVSGSFKNYPSFNHDVRTLAGIGAVSTSRYGMFSYYDMIGMPGKTKDETVMLPSLDVDQGFFQLAGLKWKYPPLPHDNLGTGNKIVLNELAVEKLHLAANPVGSYVNPGSKTIVVGVVKNFNFGSLEDPIQPLGLWVLSDTAKLWKTQGGCFLFAKIKPHTNLPTLLGAIQKIYKRYDAETPFDYTFMDDAFNAQYKAEDRLASIFSIFTVITIVLAGMGLFGLAAFTIEQRTKEIGIRKVLGASISSINGMLSKDFLKLVLLSILIASPIAWYVMHDWLQGFAYRINIQWWMFAGAGLLAVIVAVITISYHAIKAAVVNPVNSLRSE</sequence>
<accession>A0A562TK93</accession>
<keyword evidence="5" id="KW-0805">Transcription regulation</keyword>
<feature type="transmembrane region" description="Helical" evidence="9">
    <location>
        <begin position="153"/>
        <end position="169"/>
    </location>
</feature>
<keyword evidence="4 9" id="KW-1133">Transmembrane helix</keyword>
<dbReference type="OrthoDB" id="5933722at2"/>
<keyword evidence="8" id="KW-0804">Transcription</keyword>
<dbReference type="GO" id="GO:0022857">
    <property type="term" value="F:transmembrane transporter activity"/>
    <property type="evidence" value="ECO:0007669"/>
    <property type="project" value="TreeGrafter"/>
</dbReference>
<protein>
    <submittedName>
        <fullName evidence="11">AraC-like DNA-binding protein</fullName>
    </submittedName>
</protein>
<dbReference type="InterPro" id="IPR003838">
    <property type="entry name" value="ABC3_permease_C"/>
</dbReference>
<evidence type="ECO:0000256" key="2">
    <source>
        <dbReference type="ARBA" id="ARBA00022475"/>
    </source>
</evidence>
<feature type="transmembrane region" description="Helical" evidence="9">
    <location>
        <begin position="663"/>
        <end position="685"/>
    </location>
</feature>
<comment type="caution">
    <text evidence="11">The sequence shown here is derived from an EMBL/GenBank/DDBJ whole genome shotgun (WGS) entry which is preliminary data.</text>
</comment>
<dbReference type="InterPro" id="IPR009057">
    <property type="entry name" value="Homeodomain-like_sf"/>
</dbReference>
<dbReference type="Gene3D" id="1.10.10.60">
    <property type="entry name" value="Homeodomain-like"/>
    <property type="match status" value="2"/>
</dbReference>
<dbReference type="EMBL" id="VLLI01000023">
    <property type="protein sequence ID" value="TWI93937.1"/>
    <property type="molecule type" value="Genomic_DNA"/>
</dbReference>
<keyword evidence="6 11" id="KW-0238">DNA-binding</keyword>
<feature type="domain" description="HTH araC/xylS-type" evidence="10">
    <location>
        <begin position="235"/>
        <end position="339"/>
    </location>
</feature>
<evidence type="ECO:0000256" key="4">
    <source>
        <dbReference type="ARBA" id="ARBA00022989"/>
    </source>
</evidence>
<evidence type="ECO:0000313" key="12">
    <source>
        <dbReference type="Proteomes" id="UP000317010"/>
    </source>
</evidence>
<dbReference type="PANTHER" id="PTHR30572">
    <property type="entry name" value="MEMBRANE COMPONENT OF TRANSPORTER-RELATED"/>
    <property type="match status" value="1"/>
</dbReference>
<keyword evidence="2" id="KW-1003">Cell membrane</keyword>
<evidence type="ECO:0000256" key="3">
    <source>
        <dbReference type="ARBA" id="ARBA00022692"/>
    </source>
</evidence>
<gene>
    <name evidence="11" type="ORF">JN11_04902</name>
</gene>
<feature type="transmembrane region" description="Helical" evidence="9">
    <location>
        <begin position="714"/>
        <end position="737"/>
    </location>
</feature>
<dbReference type="PANTHER" id="PTHR30572:SF18">
    <property type="entry name" value="ABC-TYPE MACROLIDE FAMILY EXPORT SYSTEM PERMEASE COMPONENT 2"/>
    <property type="match status" value="1"/>
</dbReference>
<feature type="transmembrane region" description="Helical" evidence="9">
    <location>
        <begin position="1138"/>
        <end position="1161"/>
    </location>
</feature>
<comment type="subcellular location">
    <subcellularLocation>
        <location evidence="1">Cell membrane</location>
        <topology evidence="1">Multi-pass membrane protein</topology>
    </subcellularLocation>
</comment>
<feature type="transmembrane region" description="Helical" evidence="9">
    <location>
        <begin position="1052"/>
        <end position="1076"/>
    </location>
</feature>
<evidence type="ECO:0000259" key="10">
    <source>
        <dbReference type="PROSITE" id="PS01124"/>
    </source>
</evidence>
<feature type="transmembrane region" description="Helical" evidence="9">
    <location>
        <begin position="42"/>
        <end position="60"/>
    </location>
</feature>
<keyword evidence="3 9" id="KW-0812">Transmembrane</keyword>
<dbReference type="GO" id="GO:0003700">
    <property type="term" value="F:DNA-binding transcription factor activity"/>
    <property type="evidence" value="ECO:0007669"/>
    <property type="project" value="InterPro"/>
</dbReference>
<dbReference type="Pfam" id="PF12704">
    <property type="entry name" value="MacB_PCD"/>
    <property type="match status" value="1"/>
</dbReference>
<evidence type="ECO:0000256" key="6">
    <source>
        <dbReference type="ARBA" id="ARBA00023125"/>
    </source>
</evidence>
<dbReference type="Pfam" id="PF02687">
    <property type="entry name" value="FtsX"/>
    <property type="match status" value="2"/>
</dbReference>
<dbReference type="GO" id="GO:0043565">
    <property type="term" value="F:sequence-specific DNA binding"/>
    <property type="evidence" value="ECO:0007669"/>
    <property type="project" value="InterPro"/>
</dbReference>
<feature type="transmembrane region" description="Helical" evidence="9">
    <location>
        <begin position="13"/>
        <end position="30"/>
    </location>
</feature>
<dbReference type="SUPFAM" id="SSF46689">
    <property type="entry name" value="Homeodomain-like"/>
    <property type="match status" value="1"/>
</dbReference>
<name>A0A562TK93_9SPHI</name>
<evidence type="ECO:0000256" key="1">
    <source>
        <dbReference type="ARBA" id="ARBA00004651"/>
    </source>
</evidence>
<evidence type="ECO:0000256" key="7">
    <source>
        <dbReference type="ARBA" id="ARBA00023136"/>
    </source>
</evidence>
<feature type="transmembrane region" description="Helical" evidence="9">
    <location>
        <begin position="1104"/>
        <end position="1123"/>
    </location>
</feature>
<dbReference type="AlphaFoldDB" id="A0A562TK93"/>
<reference evidence="11 12" key="1">
    <citation type="submission" date="2019-07" db="EMBL/GenBank/DDBJ databases">
        <title>Genomic Encyclopedia of Archaeal and Bacterial Type Strains, Phase II (KMG-II): from individual species to whole genera.</title>
        <authorList>
            <person name="Goeker M."/>
        </authorList>
    </citation>
    <scope>NUCLEOTIDE SEQUENCE [LARGE SCALE GENOMIC DNA]</scope>
    <source>
        <strain evidence="11 12">ATCC BAA-1854</strain>
    </source>
</reference>